<evidence type="ECO:0000256" key="2">
    <source>
        <dbReference type="ARBA" id="ARBA00022475"/>
    </source>
</evidence>
<evidence type="ECO:0000256" key="4">
    <source>
        <dbReference type="ARBA" id="ARBA00022989"/>
    </source>
</evidence>
<dbReference type="InterPro" id="IPR011701">
    <property type="entry name" value="MFS"/>
</dbReference>
<dbReference type="SUPFAM" id="SSF103473">
    <property type="entry name" value="MFS general substrate transporter"/>
    <property type="match status" value="1"/>
</dbReference>
<dbReference type="RefSeq" id="WP_344460856.1">
    <property type="nucleotide sequence ID" value="NZ_BAAANT010000003.1"/>
</dbReference>
<dbReference type="PROSITE" id="PS50850">
    <property type="entry name" value="MFS"/>
    <property type="match status" value="1"/>
</dbReference>
<proteinExistence type="predicted"/>
<feature type="transmembrane region" description="Helical" evidence="6">
    <location>
        <begin position="169"/>
        <end position="187"/>
    </location>
</feature>
<evidence type="ECO:0000313" key="9">
    <source>
        <dbReference type="Proteomes" id="UP001422759"/>
    </source>
</evidence>
<feature type="transmembrane region" description="Helical" evidence="6">
    <location>
        <begin position="78"/>
        <end position="101"/>
    </location>
</feature>
<reference evidence="9" key="1">
    <citation type="journal article" date="2019" name="Int. J. Syst. Evol. Microbiol.">
        <title>The Global Catalogue of Microorganisms (GCM) 10K type strain sequencing project: providing services to taxonomists for standard genome sequencing and annotation.</title>
        <authorList>
            <consortium name="The Broad Institute Genomics Platform"/>
            <consortium name="The Broad Institute Genome Sequencing Center for Infectious Disease"/>
            <person name="Wu L."/>
            <person name="Ma J."/>
        </authorList>
    </citation>
    <scope>NUCLEOTIDE SEQUENCE [LARGE SCALE GENOMIC DNA]</scope>
    <source>
        <strain evidence="9">JCM 14560</strain>
    </source>
</reference>
<keyword evidence="3 6" id="KW-0812">Transmembrane</keyword>
<evidence type="ECO:0000256" key="6">
    <source>
        <dbReference type="SAM" id="Phobius"/>
    </source>
</evidence>
<dbReference type="CDD" id="cd06173">
    <property type="entry name" value="MFS_MefA_like"/>
    <property type="match status" value="1"/>
</dbReference>
<comment type="subcellular location">
    <subcellularLocation>
        <location evidence="1">Cell membrane</location>
        <topology evidence="1">Multi-pass membrane protein</topology>
    </subcellularLocation>
</comment>
<evidence type="ECO:0000313" key="8">
    <source>
        <dbReference type="EMBL" id="GAA2132994.1"/>
    </source>
</evidence>
<dbReference type="Pfam" id="PF07690">
    <property type="entry name" value="MFS_1"/>
    <property type="match status" value="1"/>
</dbReference>
<feature type="transmembrane region" description="Helical" evidence="6">
    <location>
        <begin position="218"/>
        <end position="246"/>
    </location>
</feature>
<dbReference type="PANTHER" id="PTHR23513:SF11">
    <property type="entry name" value="STAPHYLOFERRIN A TRANSPORTER"/>
    <property type="match status" value="1"/>
</dbReference>
<comment type="caution">
    <text evidence="8">The sequence shown here is derived from an EMBL/GenBank/DDBJ whole genome shotgun (WGS) entry which is preliminary data.</text>
</comment>
<keyword evidence="4 6" id="KW-1133">Transmembrane helix</keyword>
<dbReference type="Gene3D" id="1.20.1250.20">
    <property type="entry name" value="MFS general substrate transporter like domains"/>
    <property type="match status" value="1"/>
</dbReference>
<dbReference type="InterPro" id="IPR020846">
    <property type="entry name" value="MFS_dom"/>
</dbReference>
<protein>
    <submittedName>
        <fullName evidence="8">MFS transporter</fullName>
    </submittedName>
</protein>
<dbReference type="EMBL" id="BAAANT010000003">
    <property type="protein sequence ID" value="GAA2132994.1"/>
    <property type="molecule type" value="Genomic_DNA"/>
</dbReference>
<sequence length="412" mass="42120">MVKSTGLRGNRDFRRYWVGQAVSVLGSQISLLAYPLLVLSLGGSAAQAGSVASVSLLTRTVFRLPAGYLADRLDRRWVMLWTDLVRFAAVGSIPLVAAAASVGYPQLLAVALVEGVASALFGPAASVATRDIVPAEHLTEALGRTQTSLSMAGLAGPLLGGWLFTFDRVLPFVCDSASYAVSAVLIFRITVRSRPKPPAATADRRLSAGFRWLARQPLLLRALLFAGPVNLVGASVNVAVVVALHAHGASSATVGAVLACAGASALAGSMLSARVIRLLPAGALLTGVGVCGTVALTGFAFTSSSWVMGALLSTYFLLSPPAGIVVGQALLTNTPHELLGRVSTAAGMLLAGLAAFGPGLAGLCQQTLGVSHTWLALALLTATATAAGALPLLRERSLVPAPAPEPQPEPAV</sequence>
<feature type="transmembrane region" description="Helical" evidence="6">
    <location>
        <begin position="278"/>
        <end position="301"/>
    </location>
</feature>
<feature type="domain" description="Major facilitator superfamily (MFS) profile" evidence="7">
    <location>
        <begin position="1"/>
        <end position="396"/>
    </location>
</feature>
<gene>
    <name evidence="8" type="ORF">GCM10009760_08660</name>
</gene>
<dbReference type="Proteomes" id="UP001422759">
    <property type="component" value="Unassembled WGS sequence"/>
</dbReference>
<organism evidence="8 9">
    <name type="scientific">Kitasatospora kazusensis</name>
    <dbReference type="NCBI Taxonomy" id="407974"/>
    <lineage>
        <taxon>Bacteria</taxon>
        <taxon>Bacillati</taxon>
        <taxon>Actinomycetota</taxon>
        <taxon>Actinomycetes</taxon>
        <taxon>Kitasatosporales</taxon>
        <taxon>Streptomycetaceae</taxon>
        <taxon>Kitasatospora</taxon>
    </lineage>
</organism>
<evidence type="ECO:0000259" key="7">
    <source>
        <dbReference type="PROSITE" id="PS50850"/>
    </source>
</evidence>
<evidence type="ECO:0000256" key="3">
    <source>
        <dbReference type="ARBA" id="ARBA00022692"/>
    </source>
</evidence>
<feature type="transmembrane region" description="Helical" evidence="6">
    <location>
        <begin position="307"/>
        <end position="331"/>
    </location>
</feature>
<feature type="transmembrane region" description="Helical" evidence="6">
    <location>
        <begin position="32"/>
        <end position="57"/>
    </location>
</feature>
<feature type="transmembrane region" description="Helical" evidence="6">
    <location>
        <begin position="338"/>
        <end position="361"/>
    </location>
</feature>
<evidence type="ECO:0000256" key="5">
    <source>
        <dbReference type="ARBA" id="ARBA00023136"/>
    </source>
</evidence>
<dbReference type="InterPro" id="IPR036259">
    <property type="entry name" value="MFS_trans_sf"/>
</dbReference>
<keyword evidence="2" id="KW-1003">Cell membrane</keyword>
<feature type="transmembrane region" description="Helical" evidence="6">
    <location>
        <begin position="373"/>
        <end position="393"/>
    </location>
</feature>
<evidence type="ECO:0000256" key="1">
    <source>
        <dbReference type="ARBA" id="ARBA00004651"/>
    </source>
</evidence>
<feature type="transmembrane region" description="Helical" evidence="6">
    <location>
        <begin position="107"/>
        <end position="129"/>
    </location>
</feature>
<name>A0ABP5KLJ6_9ACTN</name>
<keyword evidence="5 6" id="KW-0472">Membrane</keyword>
<dbReference type="PANTHER" id="PTHR23513">
    <property type="entry name" value="INTEGRAL MEMBRANE EFFLUX PROTEIN-RELATED"/>
    <property type="match status" value="1"/>
</dbReference>
<keyword evidence="9" id="KW-1185">Reference proteome</keyword>
<feature type="transmembrane region" description="Helical" evidence="6">
    <location>
        <begin position="252"/>
        <end position="271"/>
    </location>
</feature>
<accession>A0ABP5KLJ6</accession>